<evidence type="ECO:0000313" key="4">
    <source>
        <dbReference type="Proteomes" id="UP000630660"/>
    </source>
</evidence>
<dbReference type="SUPFAM" id="SSF55781">
    <property type="entry name" value="GAF domain-like"/>
    <property type="match status" value="2"/>
</dbReference>
<organism evidence="3 4">
    <name type="scientific">candidate division WOR-3 bacterium</name>
    <dbReference type="NCBI Taxonomy" id="2052148"/>
    <lineage>
        <taxon>Bacteria</taxon>
        <taxon>Bacteria division WOR-3</taxon>
    </lineage>
</organism>
<dbReference type="InterPro" id="IPR003018">
    <property type="entry name" value="GAF"/>
</dbReference>
<dbReference type="PROSITE" id="PS50112">
    <property type="entry name" value="PAS"/>
    <property type="match status" value="3"/>
</dbReference>
<dbReference type="SUPFAM" id="SSF55785">
    <property type="entry name" value="PYP-like sensor domain (PAS domain)"/>
    <property type="match status" value="3"/>
</dbReference>
<dbReference type="Proteomes" id="UP000630660">
    <property type="component" value="Unassembled WGS sequence"/>
</dbReference>
<dbReference type="InterPro" id="IPR001610">
    <property type="entry name" value="PAC"/>
</dbReference>
<dbReference type="SMART" id="SM00065">
    <property type="entry name" value="GAF"/>
    <property type="match status" value="2"/>
</dbReference>
<feature type="non-terminal residue" evidence="3">
    <location>
        <position position="748"/>
    </location>
</feature>
<dbReference type="InterPro" id="IPR013767">
    <property type="entry name" value="PAS_fold"/>
</dbReference>
<dbReference type="GO" id="GO:0006355">
    <property type="term" value="P:regulation of DNA-templated transcription"/>
    <property type="evidence" value="ECO:0007669"/>
    <property type="project" value="InterPro"/>
</dbReference>
<feature type="domain" description="PAC" evidence="2">
    <location>
        <begin position="703"/>
        <end position="748"/>
    </location>
</feature>
<dbReference type="SMART" id="SM00091">
    <property type="entry name" value="PAS"/>
    <property type="match status" value="3"/>
</dbReference>
<dbReference type="Pfam" id="PF13426">
    <property type="entry name" value="PAS_9"/>
    <property type="match status" value="1"/>
</dbReference>
<dbReference type="Pfam" id="PF00989">
    <property type="entry name" value="PAS"/>
    <property type="match status" value="2"/>
</dbReference>
<dbReference type="PROSITE" id="PS50113">
    <property type="entry name" value="PAC"/>
    <property type="match status" value="3"/>
</dbReference>
<feature type="domain" description="PAC" evidence="2">
    <location>
        <begin position="287"/>
        <end position="339"/>
    </location>
</feature>
<comment type="caution">
    <text evidence="3">The sequence shown here is derived from an EMBL/GenBank/DDBJ whole genome shotgun (WGS) entry which is preliminary data.</text>
</comment>
<gene>
    <name evidence="3" type="ORF">GF359_06520</name>
</gene>
<feature type="domain" description="PAS" evidence="1">
    <location>
        <begin position="215"/>
        <end position="253"/>
    </location>
</feature>
<feature type="domain" description="PAC" evidence="2">
    <location>
        <begin position="414"/>
        <end position="465"/>
    </location>
</feature>
<evidence type="ECO:0000259" key="2">
    <source>
        <dbReference type="PROSITE" id="PS50113"/>
    </source>
</evidence>
<dbReference type="SMART" id="SM00086">
    <property type="entry name" value="PAC"/>
    <property type="match status" value="3"/>
</dbReference>
<dbReference type="NCBIfam" id="TIGR00229">
    <property type="entry name" value="sensory_box"/>
    <property type="match status" value="3"/>
</dbReference>
<dbReference type="EMBL" id="WJKJ01000217">
    <property type="protein sequence ID" value="MBD3364852.1"/>
    <property type="molecule type" value="Genomic_DNA"/>
</dbReference>
<feature type="domain" description="PAS" evidence="1">
    <location>
        <begin position="340"/>
        <end position="410"/>
    </location>
</feature>
<dbReference type="CDD" id="cd00130">
    <property type="entry name" value="PAS"/>
    <property type="match status" value="3"/>
</dbReference>
<name>A0A9D5K9G0_UNCW3</name>
<dbReference type="InterPro" id="IPR029016">
    <property type="entry name" value="GAF-like_dom_sf"/>
</dbReference>
<dbReference type="Gene3D" id="3.30.450.20">
    <property type="entry name" value="PAS domain"/>
    <property type="match status" value="3"/>
</dbReference>
<accession>A0A9D5K9G0</accession>
<dbReference type="InterPro" id="IPR000700">
    <property type="entry name" value="PAS-assoc_C"/>
</dbReference>
<feature type="domain" description="PAS" evidence="1">
    <location>
        <begin position="631"/>
        <end position="691"/>
    </location>
</feature>
<dbReference type="PANTHER" id="PTHR44757:SF2">
    <property type="entry name" value="BIOFILM ARCHITECTURE MAINTENANCE PROTEIN MBAA"/>
    <property type="match status" value="1"/>
</dbReference>
<dbReference type="InterPro" id="IPR000014">
    <property type="entry name" value="PAS"/>
</dbReference>
<evidence type="ECO:0000259" key="1">
    <source>
        <dbReference type="PROSITE" id="PS50112"/>
    </source>
</evidence>
<dbReference type="Pfam" id="PF13185">
    <property type="entry name" value="GAF_2"/>
    <property type="match status" value="1"/>
</dbReference>
<protein>
    <submittedName>
        <fullName evidence="3">PAS domain S-box protein</fullName>
    </submittedName>
</protein>
<dbReference type="Gene3D" id="3.30.450.40">
    <property type="match status" value="2"/>
</dbReference>
<reference evidence="3" key="1">
    <citation type="submission" date="2019-11" db="EMBL/GenBank/DDBJ databases">
        <title>Microbial mats filling the niche in hypersaline microbial mats.</title>
        <authorList>
            <person name="Wong H.L."/>
            <person name="Macleod F.I."/>
            <person name="White R.A. III"/>
            <person name="Burns B.P."/>
        </authorList>
    </citation>
    <scope>NUCLEOTIDE SEQUENCE</scope>
    <source>
        <strain evidence="3">Bin_327</strain>
    </source>
</reference>
<dbReference type="AlphaFoldDB" id="A0A9D5K9G0"/>
<proteinExistence type="predicted"/>
<dbReference type="InterPro" id="IPR052155">
    <property type="entry name" value="Biofilm_reg_signaling"/>
</dbReference>
<dbReference type="PANTHER" id="PTHR44757">
    <property type="entry name" value="DIGUANYLATE CYCLASE DGCP"/>
    <property type="match status" value="1"/>
</dbReference>
<sequence>MNRNQQNSSSEILQKRLLESKILADLTQGFYAGQSIDEAIKVAVSLLSEIFTAYVSVNLIDDDERYLIIREHNVDSKLLKFAEKLIGKRFMNWKIPLEYDSPISQTIRTGHPTVCNLGFVPDKVVVETTIRGMLESMVEPDSPIRVFAGPIAERTGKQSLLGIPFSNSKGKVTGSVTFVSPKPFDRHEYNLAKVAADIIGRSIEQYQLSDALNESERRYLMLKDNLPVGIFRSTLDGDLLSGNPAFFRMLGYQSIQEFKRVPIQDVYEDINKREDCINIIRTDGVVSGFEIKLKHRDGKVFWASLDAQAVYDDGGGIKYFDGSVMDITDRKRAAEELRKSEEMYRFLAETAREVILIHNMEGDIKYVNKAGLELSGYSEEDALEENIADFLPTDEQESLKERYKKRLEGDFSFYLYETEFLSKSGRLIPVEVSSSLLMEGGKPSGVLLVARDITERRRTQKVQGILLNISHAVGISDNLGDLLDVVRNQLGTVIDTTNFYVALYDEATDTYSFPYDVGEKVDEEEAAYTPIDLKKSLTDYVRRTGKPLYADEKKHDELLKRGEVEVVGVPSVVWLGVPLKIDDRVIGVVVVQSYEERSKYSEEDLELMGIVSENIALAIERRRAQDALLESEELQRALFEGSADPIIISDLEDITLAVNPAVEKLFGYSADELIGRTFPGHEGIDEGMFPEWVDSCRKGKGVSGYETVRRTKCGTLIPVSITISPIRNAEGNLVSLSFWYRDITERKQ</sequence>
<dbReference type="InterPro" id="IPR035965">
    <property type="entry name" value="PAS-like_dom_sf"/>
</dbReference>
<evidence type="ECO:0000313" key="3">
    <source>
        <dbReference type="EMBL" id="MBD3364852.1"/>
    </source>
</evidence>